<dbReference type="Proteomes" id="UP000259465">
    <property type="component" value="Chromosome"/>
</dbReference>
<keyword evidence="2" id="KW-1185">Reference proteome</keyword>
<reference evidence="1 2" key="1">
    <citation type="submission" date="2018-08" db="EMBL/GenBank/DDBJ databases">
        <title>Complete genome sequence of JP2-74.</title>
        <authorList>
            <person name="Wu L."/>
        </authorList>
    </citation>
    <scope>NUCLEOTIDE SEQUENCE [LARGE SCALE GENOMIC DNA]</scope>
    <source>
        <strain evidence="1 2">JP2-74</strain>
    </source>
</reference>
<evidence type="ECO:0000313" key="2">
    <source>
        <dbReference type="Proteomes" id="UP000259465"/>
    </source>
</evidence>
<gene>
    <name evidence="1" type="ORF">D1345_06235</name>
</gene>
<dbReference type="RefSeq" id="WP_118266844.1">
    <property type="nucleotide sequence ID" value="NZ_CP031968.1"/>
</dbReference>
<dbReference type="KEGG" id="crz:D1345_06235"/>
<proteinExistence type="predicted"/>
<name>A0AAD0RNN3_9NEIS</name>
<protein>
    <submittedName>
        <fullName evidence="1">Uncharacterized protein</fullName>
    </submittedName>
</protein>
<organism evidence="1 2">
    <name type="scientific">Chromobacterium rhizoryzae</name>
    <dbReference type="NCBI Taxonomy" id="1778675"/>
    <lineage>
        <taxon>Bacteria</taxon>
        <taxon>Pseudomonadati</taxon>
        <taxon>Pseudomonadota</taxon>
        <taxon>Betaproteobacteria</taxon>
        <taxon>Neisseriales</taxon>
        <taxon>Chromobacteriaceae</taxon>
        <taxon>Chromobacterium</taxon>
    </lineage>
</organism>
<dbReference type="EMBL" id="CP031968">
    <property type="protein sequence ID" value="AXT45802.1"/>
    <property type="molecule type" value="Genomic_DNA"/>
</dbReference>
<dbReference type="AlphaFoldDB" id="A0AAD0RNN3"/>
<sequence length="299" mass="32797">MSAARDLLAGELLAGGEGARIAVEALAVLAGLKPLARFTAGRDSAARLCALLDACGLRHGQYVPPPDDWGYRHATAAERAAFSRSDVRVYYALDADALEQGLDAQRRQDNVALGRALGYPACCIAANEYFGAAPMTDLLRVARTPGQRDWRLNVFLTEMEVGRGSPYYLISHFPCHLGCRASIAYAAALLDALRETVPAFAAQLERLLPLPLLLRDEEAPPEARRYGNFGAQLYGGGVGDAVFYQGWRPLRSSDRLPEARLDQGDCIEWQQEDLCVLNARDGREVARLPTERWHLVAFQ</sequence>
<accession>A0AAD0RNN3</accession>
<evidence type="ECO:0000313" key="1">
    <source>
        <dbReference type="EMBL" id="AXT45802.1"/>
    </source>
</evidence>